<keyword evidence="7 10" id="KW-0862">Zinc</keyword>
<dbReference type="CDD" id="cd03124">
    <property type="entry name" value="alpha_CA_prokaryotic_like"/>
    <property type="match status" value="1"/>
</dbReference>
<dbReference type="GO" id="GO:0004089">
    <property type="term" value="F:carbonate dehydratase activity"/>
    <property type="evidence" value="ECO:0007669"/>
    <property type="project" value="UniProtKB-UniRule"/>
</dbReference>
<comment type="function">
    <text evidence="2 10">Reversible hydration of carbon dioxide.</text>
</comment>
<reference evidence="13" key="1">
    <citation type="journal article" date="2020" name="MBio">
        <title>Horizontal gene transfer to a defensive symbiont with a reduced genome amongst a multipartite beetle microbiome.</title>
        <authorList>
            <person name="Waterworth S.C."/>
            <person name="Florez L.V."/>
            <person name="Rees E.R."/>
            <person name="Hertweck C."/>
            <person name="Kaltenpoth M."/>
            <person name="Kwan J.C."/>
        </authorList>
    </citation>
    <scope>NUCLEOTIDE SEQUENCE [LARGE SCALE GENOMIC DNA]</scope>
</reference>
<evidence type="ECO:0000256" key="10">
    <source>
        <dbReference type="RuleBase" id="RU367011"/>
    </source>
</evidence>
<dbReference type="SUPFAM" id="SSF51069">
    <property type="entry name" value="Carbonic anhydrase"/>
    <property type="match status" value="1"/>
</dbReference>
<evidence type="ECO:0000256" key="6">
    <source>
        <dbReference type="ARBA" id="ARBA00022723"/>
    </source>
</evidence>
<evidence type="ECO:0000256" key="4">
    <source>
        <dbReference type="ARBA" id="ARBA00012925"/>
    </source>
</evidence>
<name>A0A833PFV5_ACIBZ</name>
<dbReference type="EMBL" id="WNDP01000040">
    <property type="protein sequence ID" value="KAF1025426.1"/>
    <property type="molecule type" value="Genomic_DNA"/>
</dbReference>
<dbReference type="AlphaFoldDB" id="A0A833PFV5"/>
<dbReference type="SMART" id="SM01057">
    <property type="entry name" value="Carb_anhydrase"/>
    <property type="match status" value="1"/>
</dbReference>
<keyword evidence="8 10" id="KW-0456">Lyase</keyword>
<dbReference type="InterPro" id="IPR018338">
    <property type="entry name" value="Carbonic_anhydrase_a-class_CS"/>
</dbReference>
<comment type="cofactor">
    <cofactor evidence="1 10">
        <name>Zn(2+)</name>
        <dbReference type="ChEBI" id="CHEBI:29105"/>
    </cofactor>
</comment>
<sequence>MFFKYSFTIMGLFFSTTLWAGADWDYKNSRDWANTNQKYQACAGVNQSPIDIRDTVSAHLPPLKLNYHTTAKSVQNTGHTMQIDFNKGASLELDGQNFFLEQFHVHSPSENNINGQSYPMELHLVHASEQGELAVIALMFQQGLENEKLNHIWSVLPTKLGESNQLYSKNNADSYLPPKLDYYRFNGSLTTPPCTEGVRWVVLKEIQQASNDQIGAFTKLMGHPNNRPIQAIGARLILE</sequence>
<proteinExistence type="inferred from homology"/>
<dbReference type="InterPro" id="IPR036398">
    <property type="entry name" value="CA_dom_sf"/>
</dbReference>
<dbReference type="InterPro" id="IPR023561">
    <property type="entry name" value="Carbonic_anhydrase_a-class"/>
</dbReference>
<keyword evidence="6 10" id="KW-0479">Metal-binding</keyword>
<evidence type="ECO:0000256" key="9">
    <source>
        <dbReference type="ARBA" id="ARBA00048348"/>
    </source>
</evidence>
<evidence type="ECO:0000256" key="5">
    <source>
        <dbReference type="ARBA" id="ARBA00014628"/>
    </source>
</evidence>
<organism evidence="12 13">
    <name type="scientific">Acinetobacter bereziniae</name>
    <name type="common">Acinetobacter genomosp. 10</name>
    <dbReference type="NCBI Taxonomy" id="106648"/>
    <lineage>
        <taxon>Bacteria</taxon>
        <taxon>Pseudomonadati</taxon>
        <taxon>Pseudomonadota</taxon>
        <taxon>Gammaproteobacteria</taxon>
        <taxon>Moraxellales</taxon>
        <taxon>Moraxellaceae</taxon>
        <taxon>Acinetobacter</taxon>
    </lineage>
</organism>
<dbReference type="PANTHER" id="PTHR18952:SF265">
    <property type="entry name" value="CARBONIC ANHYDRASE"/>
    <property type="match status" value="1"/>
</dbReference>
<evidence type="ECO:0000313" key="13">
    <source>
        <dbReference type="Proteomes" id="UP000490535"/>
    </source>
</evidence>
<keyword evidence="10" id="KW-0732">Signal</keyword>
<comment type="similarity">
    <text evidence="3 10">Belongs to the alpha-carbonic anhydrase family.</text>
</comment>
<evidence type="ECO:0000256" key="1">
    <source>
        <dbReference type="ARBA" id="ARBA00001947"/>
    </source>
</evidence>
<evidence type="ECO:0000259" key="11">
    <source>
        <dbReference type="PROSITE" id="PS51144"/>
    </source>
</evidence>
<dbReference type="EC" id="4.2.1.1" evidence="4 10"/>
<evidence type="ECO:0000256" key="7">
    <source>
        <dbReference type="ARBA" id="ARBA00022833"/>
    </source>
</evidence>
<evidence type="ECO:0000256" key="3">
    <source>
        <dbReference type="ARBA" id="ARBA00010718"/>
    </source>
</evidence>
<dbReference type="PROSITE" id="PS51144">
    <property type="entry name" value="ALPHA_CA_2"/>
    <property type="match status" value="1"/>
</dbReference>
<dbReference type="PROSITE" id="PS00162">
    <property type="entry name" value="ALPHA_CA_1"/>
    <property type="match status" value="1"/>
</dbReference>
<dbReference type="InterPro" id="IPR001148">
    <property type="entry name" value="CA_dom"/>
</dbReference>
<protein>
    <recommendedName>
        <fullName evidence="5 10">Carbonic anhydrase</fullName>
        <ecNumber evidence="4 10">4.2.1.1</ecNumber>
    </recommendedName>
</protein>
<evidence type="ECO:0000256" key="2">
    <source>
        <dbReference type="ARBA" id="ARBA00002904"/>
    </source>
</evidence>
<evidence type="ECO:0000256" key="8">
    <source>
        <dbReference type="ARBA" id="ARBA00023239"/>
    </source>
</evidence>
<dbReference type="PANTHER" id="PTHR18952">
    <property type="entry name" value="CARBONIC ANHYDRASE"/>
    <property type="match status" value="1"/>
</dbReference>
<comment type="catalytic activity">
    <reaction evidence="9 10">
        <text>hydrogencarbonate + H(+) = CO2 + H2O</text>
        <dbReference type="Rhea" id="RHEA:10748"/>
        <dbReference type="ChEBI" id="CHEBI:15377"/>
        <dbReference type="ChEBI" id="CHEBI:15378"/>
        <dbReference type="ChEBI" id="CHEBI:16526"/>
        <dbReference type="ChEBI" id="CHEBI:17544"/>
        <dbReference type="EC" id="4.2.1.1"/>
    </reaction>
</comment>
<dbReference type="Proteomes" id="UP000490535">
    <property type="component" value="Unassembled WGS sequence"/>
</dbReference>
<feature type="chain" id="PRO_5033101650" description="Carbonic anhydrase" evidence="10">
    <location>
        <begin position="21"/>
        <end position="239"/>
    </location>
</feature>
<dbReference type="Pfam" id="PF00194">
    <property type="entry name" value="Carb_anhydrase"/>
    <property type="match status" value="1"/>
</dbReference>
<feature type="domain" description="Alpha-carbonic anhydrase" evidence="11">
    <location>
        <begin position="22"/>
        <end position="239"/>
    </location>
</feature>
<feature type="signal peptide" evidence="10">
    <location>
        <begin position="1"/>
        <end position="20"/>
    </location>
</feature>
<dbReference type="GO" id="GO:0008270">
    <property type="term" value="F:zinc ion binding"/>
    <property type="evidence" value="ECO:0007669"/>
    <property type="project" value="UniProtKB-UniRule"/>
</dbReference>
<gene>
    <name evidence="12" type="primary">cah</name>
    <name evidence="12" type="ORF">GAK29_01952</name>
</gene>
<dbReference type="InterPro" id="IPR041891">
    <property type="entry name" value="Alpha_CA_prokaryot-like"/>
</dbReference>
<accession>A0A833PFV5</accession>
<evidence type="ECO:0000313" key="12">
    <source>
        <dbReference type="EMBL" id="KAF1025426.1"/>
    </source>
</evidence>
<dbReference type="Gene3D" id="3.10.200.10">
    <property type="entry name" value="Alpha carbonic anhydrase"/>
    <property type="match status" value="1"/>
</dbReference>
<comment type="caution">
    <text evidence="12">The sequence shown here is derived from an EMBL/GenBank/DDBJ whole genome shotgun (WGS) entry which is preliminary data.</text>
</comment>